<dbReference type="AlphaFoldDB" id="A0ABD5YRZ6"/>
<evidence type="ECO:0000313" key="2">
    <source>
        <dbReference type="Proteomes" id="UP001596417"/>
    </source>
</evidence>
<accession>A0ABD5YRZ6</accession>
<sequence>MVKRRTVLKSSIAFGTLGLAGKVVGQQSTGSLETTPAADDQLPSTITAETTIAELCPQYNDPYYVPRDFLDYLPGQSSSRSVAGMTDSEKAERFDYDIEAVRNKVEDGTLTLGELGTQALPFVQTLAAADFPAHATVKLLPRLALVPDETEQLSLHNQPQSVWDETAGPVTANNNPAQFTQNQWPTDARTYSPEEVAIRDRVHDQPMNEEWGSAAPLPDDVLYSDTNPVLDAASQKVHPVTGESLDGDGFTATAPMVAEIKMHVLNDGYWYQYLKFKNVSSIPYHLDGAILWWLGPSGMGRNLADGHYNNVQRPNPSLGHPQRDVIEVIHDGYEGLSVYAIRLAYHDQPYHMRTAYPNQCWSLEIGTPAYATTVSYPTPAERQQLVDTMLDSLHVELETNIDMNDDLLEAVDLKHRVPN</sequence>
<dbReference type="RefSeq" id="WP_264555076.1">
    <property type="nucleotide sequence ID" value="NZ_CP109979.1"/>
</dbReference>
<protein>
    <submittedName>
        <fullName evidence="1">Uncharacterized protein</fullName>
    </submittedName>
</protein>
<keyword evidence="2" id="KW-1185">Reference proteome</keyword>
<dbReference type="GeneID" id="76198791"/>
<gene>
    <name evidence="1" type="ORF">ACFQL7_04755</name>
</gene>
<dbReference type="EMBL" id="JBHTAX010000001">
    <property type="protein sequence ID" value="MFC7189225.1"/>
    <property type="molecule type" value="Genomic_DNA"/>
</dbReference>
<reference evidence="1 2" key="1">
    <citation type="journal article" date="2019" name="Int. J. Syst. Evol. Microbiol.">
        <title>The Global Catalogue of Microorganisms (GCM) 10K type strain sequencing project: providing services to taxonomists for standard genome sequencing and annotation.</title>
        <authorList>
            <consortium name="The Broad Institute Genomics Platform"/>
            <consortium name="The Broad Institute Genome Sequencing Center for Infectious Disease"/>
            <person name="Wu L."/>
            <person name="Ma J."/>
        </authorList>
    </citation>
    <scope>NUCLEOTIDE SEQUENCE [LARGE SCALE GENOMIC DNA]</scope>
    <source>
        <strain evidence="1 2">RDMS1</strain>
    </source>
</reference>
<proteinExistence type="predicted"/>
<evidence type="ECO:0000313" key="1">
    <source>
        <dbReference type="EMBL" id="MFC7189225.1"/>
    </source>
</evidence>
<organism evidence="1 2">
    <name type="scientific">Halocatena marina</name>
    <dbReference type="NCBI Taxonomy" id="2934937"/>
    <lineage>
        <taxon>Archaea</taxon>
        <taxon>Methanobacteriati</taxon>
        <taxon>Methanobacteriota</taxon>
        <taxon>Stenosarchaea group</taxon>
        <taxon>Halobacteria</taxon>
        <taxon>Halobacteriales</taxon>
        <taxon>Natronomonadaceae</taxon>
        <taxon>Halocatena</taxon>
    </lineage>
</organism>
<dbReference type="Proteomes" id="UP001596417">
    <property type="component" value="Unassembled WGS sequence"/>
</dbReference>
<name>A0ABD5YRZ6_9EURY</name>
<comment type="caution">
    <text evidence="1">The sequence shown here is derived from an EMBL/GenBank/DDBJ whole genome shotgun (WGS) entry which is preliminary data.</text>
</comment>